<dbReference type="KEGG" id="crg:105321671"/>
<evidence type="ECO:0000256" key="6">
    <source>
        <dbReference type="ARBA" id="ARBA00022927"/>
    </source>
</evidence>
<sequence length="176" mass="20732">MADFAWPWQYNFPPFFTIQPNLETRKKQLEAWCALVLDYHRQNKSYSVDVTEIQSAPLFCNKKLDRKLSIEGIYMVLEELRKQGHIEWKDPKTKKQGLLMWRTPEEWGKLIYSWVSSKSMQNSVCTLYELSEGEDSEGTEFHGLEKWLLLRALQTLQDQGKAEVINFDGNEGVKFF</sequence>
<evidence type="ECO:0000256" key="2">
    <source>
        <dbReference type="ARBA" id="ARBA00009674"/>
    </source>
</evidence>
<dbReference type="FunFam" id="1.10.10.570:FF:000001">
    <property type="entry name" value="vacuolar protein-sorting-associated protein 25"/>
    <property type="match status" value="1"/>
</dbReference>
<dbReference type="RefSeq" id="XP_011418343.2">
    <property type="nucleotide sequence ID" value="XM_011420041.4"/>
</dbReference>
<comment type="subcellular location">
    <subcellularLocation>
        <location evidence="1">Cytoplasm</location>
    </subcellularLocation>
</comment>
<organism evidence="8 9">
    <name type="scientific">Magallana gigas</name>
    <name type="common">Pacific oyster</name>
    <name type="synonym">Crassostrea gigas</name>
    <dbReference type="NCBI Taxonomy" id="29159"/>
    <lineage>
        <taxon>Eukaryota</taxon>
        <taxon>Metazoa</taxon>
        <taxon>Spiralia</taxon>
        <taxon>Lophotrochozoa</taxon>
        <taxon>Mollusca</taxon>
        <taxon>Bivalvia</taxon>
        <taxon>Autobranchia</taxon>
        <taxon>Pteriomorphia</taxon>
        <taxon>Ostreida</taxon>
        <taxon>Ostreoidea</taxon>
        <taxon>Ostreidae</taxon>
        <taxon>Magallana</taxon>
    </lineage>
</organism>
<dbReference type="PANTHER" id="PTHR13149">
    <property type="entry name" value="VACUOLAR PROTEIN SORTING-ASSOCIATED PROTEIN VPS25"/>
    <property type="match status" value="1"/>
</dbReference>
<evidence type="ECO:0000313" key="8">
    <source>
        <dbReference type="EnsemblMetazoa" id="G24303.5:cds"/>
    </source>
</evidence>
<keyword evidence="5" id="KW-0963">Cytoplasm</keyword>
<dbReference type="GO" id="GO:0043328">
    <property type="term" value="P:protein transport to vacuole involved in ubiquitin-dependent protein catabolic process via the multivesicular body sorting pathway"/>
    <property type="evidence" value="ECO:0007669"/>
    <property type="project" value="TreeGrafter"/>
</dbReference>
<dbReference type="InterPro" id="IPR036390">
    <property type="entry name" value="WH_DNA-bd_sf"/>
</dbReference>
<dbReference type="Gene3D" id="1.10.10.10">
    <property type="entry name" value="Winged helix-like DNA-binding domain superfamily/Winged helix DNA-binding domain"/>
    <property type="match status" value="1"/>
</dbReference>
<evidence type="ECO:0000256" key="7">
    <source>
        <dbReference type="ARBA" id="ARBA00030094"/>
    </source>
</evidence>
<dbReference type="OrthoDB" id="245150at2759"/>
<evidence type="ECO:0000256" key="5">
    <source>
        <dbReference type="ARBA" id="ARBA00022490"/>
    </source>
</evidence>
<comment type="similarity">
    <text evidence="2">Belongs to the VPS25 family.</text>
</comment>
<dbReference type="GeneID" id="105321671"/>
<keyword evidence="6" id="KW-0653">Protein transport</keyword>
<evidence type="ECO:0000313" key="9">
    <source>
        <dbReference type="Proteomes" id="UP000005408"/>
    </source>
</evidence>
<keyword evidence="9" id="KW-1185">Reference proteome</keyword>
<name>A0A8W8KN18_MAGGI</name>
<dbReference type="EnsemblMetazoa" id="G24303.1">
    <property type="protein sequence ID" value="G24303.1:cds"/>
    <property type="gene ID" value="G24303"/>
</dbReference>
<keyword evidence="4" id="KW-0813">Transport</keyword>
<protein>
    <recommendedName>
        <fullName evidence="3">Vacuolar protein-sorting-associated protein 25</fullName>
    </recommendedName>
    <alternativeName>
        <fullName evidence="7">ESCRT-II complex subunit VPS25</fullName>
    </alternativeName>
</protein>
<dbReference type="AlphaFoldDB" id="A0A8W8KN18"/>
<dbReference type="PANTHER" id="PTHR13149:SF0">
    <property type="entry name" value="VACUOLAR PROTEIN-SORTING-ASSOCIATED PROTEIN 25"/>
    <property type="match status" value="1"/>
</dbReference>
<dbReference type="InterPro" id="IPR008570">
    <property type="entry name" value="ESCRT-II_cplx_Vps25-sub"/>
</dbReference>
<dbReference type="Pfam" id="PF05871">
    <property type="entry name" value="ESCRT-II"/>
    <property type="match status" value="1"/>
</dbReference>
<dbReference type="GO" id="GO:0016236">
    <property type="term" value="P:macroautophagy"/>
    <property type="evidence" value="ECO:0007669"/>
    <property type="project" value="UniProtKB-ARBA"/>
</dbReference>
<evidence type="ECO:0000256" key="4">
    <source>
        <dbReference type="ARBA" id="ARBA00022448"/>
    </source>
</evidence>
<dbReference type="Proteomes" id="UP000005408">
    <property type="component" value="Unassembled WGS sequence"/>
</dbReference>
<dbReference type="OMA" id="TRCLIMW"/>
<dbReference type="Gene3D" id="1.10.10.570">
    <property type="entry name" value="Winged helix' DNA-binding domain. Chain C. Domain 1"/>
    <property type="match status" value="1"/>
</dbReference>
<dbReference type="GO" id="GO:0042803">
    <property type="term" value="F:protein homodimerization activity"/>
    <property type="evidence" value="ECO:0007669"/>
    <property type="project" value="TreeGrafter"/>
</dbReference>
<evidence type="ECO:0000256" key="3">
    <source>
        <dbReference type="ARBA" id="ARBA00017934"/>
    </source>
</evidence>
<dbReference type="FunFam" id="1.10.10.10:FF:000141">
    <property type="entry name" value="vacuolar protein-sorting-associated protein 25"/>
    <property type="match status" value="1"/>
</dbReference>
<accession>A0A8W8KN18</accession>
<evidence type="ECO:0000256" key="1">
    <source>
        <dbReference type="ARBA" id="ARBA00004496"/>
    </source>
</evidence>
<reference evidence="8" key="1">
    <citation type="submission" date="2022-08" db="UniProtKB">
        <authorList>
            <consortium name="EnsemblMetazoa"/>
        </authorList>
    </citation>
    <scope>IDENTIFICATION</scope>
    <source>
        <strain evidence="8">05x7-T-G4-1.051#20</strain>
    </source>
</reference>
<proteinExistence type="inferred from homology"/>
<dbReference type="SUPFAM" id="SSF46785">
    <property type="entry name" value="Winged helix' DNA-binding domain"/>
    <property type="match status" value="2"/>
</dbReference>
<dbReference type="EnsemblMetazoa" id="G24303.5">
    <property type="protein sequence ID" value="G24303.5:cds"/>
    <property type="gene ID" value="G24303"/>
</dbReference>
<dbReference type="InterPro" id="IPR014041">
    <property type="entry name" value="ESCRT-II_cplx_Vps25-sub_N"/>
</dbReference>
<dbReference type="GO" id="GO:0000814">
    <property type="term" value="C:ESCRT II complex"/>
    <property type="evidence" value="ECO:0007669"/>
    <property type="project" value="InterPro"/>
</dbReference>
<dbReference type="InterPro" id="IPR036388">
    <property type="entry name" value="WH-like_DNA-bd_sf"/>
</dbReference>
<dbReference type="GO" id="GO:0005198">
    <property type="term" value="F:structural molecule activity"/>
    <property type="evidence" value="ECO:0007669"/>
    <property type="project" value="TreeGrafter"/>
</dbReference>